<keyword evidence="3" id="KW-1185">Reference proteome</keyword>
<feature type="compositionally biased region" description="Polar residues" evidence="1">
    <location>
        <begin position="1"/>
        <end position="11"/>
    </location>
</feature>
<accession>A0AAD5VET9</accession>
<evidence type="ECO:0000313" key="3">
    <source>
        <dbReference type="Proteomes" id="UP001212997"/>
    </source>
</evidence>
<sequence length="182" mass="19581">MRNRTGPQRTRTNGDENAASKHLRQPSSIVAATASRSTHSLVNVHALKNGPHRSALGEVTTTAVNRKVCVSDTISILFRVYRILSFQLRNIRLTTSCFVQETASKLSGKGKDSTETGVKRARSSSTAATIGPQRVPLGPARTTTHVSSINTRASSTITSRLRATYVAARATHRAPAPQPPRA</sequence>
<evidence type="ECO:0000256" key="1">
    <source>
        <dbReference type="SAM" id="MobiDB-lite"/>
    </source>
</evidence>
<name>A0AAD5VET9_9APHY</name>
<comment type="caution">
    <text evidence="2">The sequence shown here is derived from an EMBL/GenBank/DDBJ whole genome shotgun (WGS) entry which is preliminary data.</text>
</comment>
<organism evidence="2 3">
    <name type="scientific">Meripilus lineatus</name>
    <dbReference type="NCBI Taxonomy" id="2056292"/>
    <lineage>
        <taxon>Eukaryota</taxon>
        <taxon>Fungi</taxon>
        <taxon>Dikarya</taxon>
        <taxon>Basidiomycota</taxon>
        <taxon>Agaricomycotina</taxon>
        <taxon>Agaricomycetes</taxon>
        <taxon>Polyporales</taxon>
        <taxon>Meripilaceae</taxon>
        <taxon>Meripilus</taxon>
    </lineage>
</organism>
<feature type="compositionally biased region" description="Basic and acidic residues" evidence="1">
    <location>
        <begin position="109"/>
        <end position="118"/>
    </location>
</feature>
<reference evidence="2" key="1">
    <citation type="submission" date="2022-07" db="EMBL/GenBank/DDBJ databases">
        <title>Genome Sequence of Physisporinus lineatus.</title>
        <authorList>
            <person name="Buettner E."/>
        </authorList>
    </citation>
    <scope>NUCLEOTIDE SEQUENCE</scope>
    <source>
        <strain evidence="2">VT162</strain>
    </source>
</reference>
<evidence type="ECO:0000313" key="2">
    <source>
        <dbReference type="EMBL" id="KAJ3491800.1"/>
    </source>
</evidence>
<dbReference type="Proteomes" id="UP001212997">
    <property type="component" value="Unassembled WGS sequence"/>
</dbReference>
<feature type="region of interest" description="Disordered" evidence="1">
    <location>
        <begin position="1"/>
        <end position="26"/>
    </location>
</feature>
<protein>
    <submittedName>
        <fullName evidence="2">Uncharacterized protein</fullName>
    </submittedName>
</protein>
<proteinExistence type="predicted"/>
<feature type="compositionally biased region" description="Polar residues" evidence="1">
    <location>
        <begin position="141"/>
        <end position="154"/>
    </location>
</feature>
<feature type="region of interest" description="Disordered" evidence="1">
    <location>
        <begin position="106"/>
        <end position="154"/>
    </location>
</feature>
<dbReference type="AlphaFoldDB" id="A0AAD5VET9"/>
<gene>
    <name evidence="2" type="ORF">NLI96_g486</name>
</gene>
<dbReference type="EMBL" id="JANAWD010000007">
    <property type="protein sequence ID" value="KAJ3491800.1"/>
    <property type="molecule type" value="Genomic_DNA"/>
</dbReference>